<accession>A0A671YT88</accession>
<evidence type="ECO:0000256" key="1">
    <source>
        <dbReference type="ARBA" id="ARBA00000251"/>
    </source>
</evidence>
<proteinExistence type="inferred from homology"/>
<keyword evidence="9" id="KW-0732">Signal</keyword>
<keyword evidence="6" id="KW-0245">EGF-like domain</keyword>
<dbReference type="GO" id="GO:0004415">
    <property type="term" value="F:hyalurononglucosaminidase activity"/>
    <property type="evidence" value="ECO:0007669"/>
    <property type="project" value="UniProtKB-UniRule"/>
</dbReference>
<evidence type="ECO:0000256" key="3">
    <source>
        <dbReference type="ARBA" id="ARBA00022801"/>
    </source>
</evidence>
<comment type="similarity">
    <text evidence="2 7">Belongs to the glycosyl hydrolase 56 family.</text>
</comment>
<dbReference type="GO" id="GO:0005975">
    <property type="term" value="P:carbohydrate metabolic process"/>
    <property type="evidence" value="ECO:0007669"/>
    <property type="project" value="InterPro"/>
</dbReference>
<dbReference type="OMA" id="GWATSWH"/>
<evidence type="ECO:0000313" key="11">
    <source>
        <dbReference type="Ensembl" id="ENSSAUP00010065950.1"/>
    </source>
</evidence>
<name>A0A671YT88_SPAAU</name>
<dbReference type="InterPro" id="IPR000742">
    <property type="entry name" value="EGF"/>
</dbReference>
<feature type="chain" id="PRO_5025399771" description="Hyaluronidase" evidence="9">
    <location>
        <begin position="22"/>
        <end position="500"/>
    </location>
</feature>
<dbReference type="PROSITE" id="PS00022">
    <property type="entry name" value="EGF_1"/>
    <property type="match status" value="1"/>
</dbReference>
<dbReference type="OrthoDB" id="5796153at2759"/>
<dbReference type="InParanoid" id="A0A671YT88"/>
<keyword evidence="4 6" id="KW-1015">Disulfide bond</keyword>
<reference evidence="11" key="1">
    <citation type="submission" date="2021-04" db="EMBL/GenBank/DDBJ databases">
        <authorList>
            <consortium name="Wellcome Sanger Institute Data Sharing"/>
        </authorList>
    </citation>
    <scope>NUCLEOTIDE SEQUENCE [LARGE SCALE GENOMIC DNA]</scope>
</reference>
<organism evidence="11 12">
    <name type="scientific">Sparus aurata</name>
    <name type="common">Gilthead sea bream</name>
    <dbReference type="NCBI Taxonomy" id="8175"/>
    <lineage>
        <taxon>Eukaryota</taxon>
        <taxon>Metazoa</taxon>
        <taxon>Chordata</taxon>
        <taxon>Craniata</taxon>
        <taxon>Vertebrata</taxon>
        <taxon>Euteleostomi</taxon>
        <taxon>Actinopterygii</taxon>
        <taxon>Neopterygii</taxon>
        <taxon>Teleostei</taxon>
        <taxon>Neoteleostei</taxon>
        <taxon>Acanthomorphata</taxon>
        <taxon>Eupercaria</taxon>
        <taxon>Spariformes</taxon>
        <taxon>Sparidae</taxon>
        <taxon>Sparus</taxon>
    </lineage>
</organism>
<dbReference type="GeneTree" id="ENSGT01020000230364"/>
<evidence type="ECO:0000256" key="6">
    <source>
        <dbReference type="PROSITE-ProRule" id="PRU00076"/>
    </source>
</evidence>
<evidence type="ECO:0000256" key="7">
    <source>
        <dbReference type="RuleBase" id="RU610713"/>
    </source>
</evidence>
<gene>
    <name evidence="11" type="primary">HYAL3</name>
    <name evidence="11" type="synonym">hyal3</name>
</gene>
<keyword evidence="3 7" id="KW-0378">Hydrolase</keyword>
<reference evidence="11" key="3">
    <citation type="submission" date="2025-09" db="UniProtKB">
        <authorList>
            <consortium name="Ensembl"/>
        </authorList>
    </citation>
    <scope>IDENTIFICATION</scope>
</reference>
<dbReference type="InterPro" id="IPR017853">
    <property type="entry name" value="GH"/>
</dbReference>
<dbReference type="GO" id="GO:0030214">
    <property type="term" value="P:hyaluronan catabolic process"/>
    <property type="evidence" value="ECO:0007669"/>
    <property type="project" value="TreeGrafter"/>
</dbReference>
<dbReference type="PANTHER" id="PTHR11769">
    <property type="entry name" value="HYALURONIDASE"/>
    <property type="match status" value="1"/>
</dbReference>
<reference evidence="11" key="2">
    <citation type="submission" date="2025-08" db="UniProtKB">
        <authorList>
            <consortium name="Ensembl"/>
        </authorList>
    </citation>
    <scope>IDENTIFICATION</scope>
</reference>
<dbReference type="EC" id="3.2.1.35" evidence="7"/>
<dbReference type="PROSITE" id="PS50026">
    <property type="entry name" value="EGF_3"/>
    <property type="match status" value="1"/>
</dbReference>
<dbReference type="InterPro" id="IPR018155">
    <property type="entry name" value="Hyaluronidase"/>
</dbReference>
<evidence type="ECO:0000256" key="2">
    <source>
        <dbReference type="ARBA" id="ARBA00008871"/>
    </source>
</evidence>
<feature type="region of interest" description="Disordered" evidence="8">
    <location>
        <begin position="23"/>
        <end position="89"/>
    </location>
</feature>
<evidence type="ECO:0000256" key="8">
    <source>
        <dbReference type="SAM" id="MobiDB-lite"/>
    </source>
</evidence>
<evidence type="ECO:0000313" key="12">
    <source>
        <dbReference type="Proteomes" id="UP000472265"/>
    </source>
</evidence>
<comment type="catalytic activity">
    <reaction evidence="1 7">
        <text>Random hydrolysis of (1-&gt;4)-linkages between N-acetyl-beta-D-glucosamine and D-glucuronate residues in hyaluronate.</text>
        <dbReference type="EC" id="3.2.1.35"/>
    </reaction>
</comment>
<dbReference type="AlphaFoldDB" id="A0A671YT88"/>
<keyword evidence="12" id="KW-1185">Reference proteome</keyword>
<evidence type="ECO:0000256" key="5">
    <source>
        <dbReference type="ARBA" id="ARBA00023295"/>
    </source>
</evidence>
<dbReference type="Ensembl" id="ENSSAUT00010069070.1">
    <property type="protein sequence ID" value="ENSSAUP00010065950.1"/>
    <property type="gene ID" value="ENSSAUG00010026350.1"/>
</dbReference>
<dbReference type="InterPro" id="IPR013785">
    <property type="entry name" value="Aldolase_TIM"/>
</dbReference>
<sequence length="500" mass="56651">MVLSHLSILLLLLSFIPCTSVSQTSTRGDALPHSPPRGDALPHSPPRGDALTHSPPRGDALPHSPPRGDALTHSPPPTASSGQNSTHEVAVPHTPQPVAAAAPILQDRPFVVVWNMPTAQCQKRYKIKLDLKDFDIVENRQQRFQGEKMTIFYRDRLGKYPYLSRDGRKVNGGIPQLGDLSAHLSRTVTQVTSMLQPDFRGLAVIDWEEWRPLWGGNFGTKIEYRRLSKLLVREERPDLSEREIKSLARKRFEESARRFMEETLRTVVRYRPNGLWGFYGFPACLNKKRGKKGKIYTGRCHRGTKKRNDWLCWLWCQSTALYPSIYLPQRLAGSKDAALMVRHRLLEALRVASDWRHNNATHVAKPVLPYARLAFTHTLSFLNKTDLMHTLGESAALGAAGVVLWGEMKFAKSKHQCIVLRDYIRTVLGPFVRRLRSNTRRCSHQLCHGNGRCARRRSSSGLMLSSAPAMTSDHFLCRCYQGWSGKDCQVKTSENRPKPK</sequence>
<dbReference type="FunFam" id="3.20.20.70:FF:000065">
    <property type="entry name" value="Hyaluronidase"/>
    <property type="match status" value="1"/>
</dbReference>
<keyword evidence="5 7" id="KW-0326">Glycosidase</keyword>
<evidence type="ECO:0000256" key="9">
    <source>
        <dbReference type="SAM" id="SignalP"/>
    </source>
</evidence>
<protein>
    <recommendedName>
        <fullName evidence="7">Hyaluronidase</fullName>
        <ecNumber evidence="7">3.2.1.35</ecNumber>
    </recommendedName>
</protein>
<dbReference type="GO" id="GO:0001669">
    <property type="term" value="C:acrosomal vesicle"/>
    <property type="evidence" value="ECO:0007669"/>
    <property type="project" value="TreeGrafter"/>
</dbReference>
<dbReference type="PRINTS" id="PR00846">
    <property type="entry name" value="GLHYDRLASE56"/>
</dbReference>
<dbReference type="Proteomes" id="UP000472265">
    <property type="component" value="Chromosome 7"/>
</dbReference>
<dbReference type="Pfam" id="PF01630">
    <property type="entry name" value="Glyco_hydro_56"/>
    <property type="match status" value="1"/>
</dbReference>
<evidence type="ECO:0000259" key="10">
    <source>
        <dbReference type="PROSITE" id="PS50026"/>
    </source>
</evidence>
<evidence type="ECO:0000256" key="4">
    <source>
        <dbReference type="ARBA" id="ARBA00023157"/>
    </source>
</evidence>
<comment type="caution">
    <text evidence="6">Lacks conserved residue(s) required for the propagation of feature annotation.</text>
</comment>
<dbReference type="PROSITE" id="PS01186">
    <property type="entry name" value="EGF_2"/>
    <property type="match status" value="1"/>
</dbReference>
<dbReference type="SUPFAM" id="SSF51445">
    <property type="entry name" value="(Trans)glycosidases"/>
    <property type="match status" value="1"/>
</dbReference>
<feature type="signal peptide" evidence="9">
    <location>
        <begin position="1"/>
        <end position="21"/>
    </location>
</feature>
<feature type="disulfide bond" evidence="6">
    <location>
        <begin position="479"/>
        <end position="488"/>
    </location>
</feature>
<dbReference type="Gene3D" id="3.20.20.70">
    <property type="entry name" value="Aldolase class I"/>
    <property type="match status" value="1"/>
</dbReference>
<feature type="domain" description="EGF-like" evidence="10">
    <location>
        <begin position="438"/>
        <end position="489"/>
    </location>
</feature>
<dbReference type="PANTHER" id="PTHR11769:SF19">
    <property type="entry name" value="HYALURONIDASE-3"/>
    <property type="match status" value="1"/>
</dbReference>